<evidence type="ECO:0000313" key="1">
    <source>
        <dbReference type="EMBL" id="MFC5156133.1"/>
    </source>
</evidence>
<dbReference type="RefSeq" id="WP_344484801.1">
    <property type="nucleotide sequence ID" value="NZ_BAAASB010000026.1"/>
</dbReference>
<protein>
    <submittedName>
        <fullName evidence="1">DUF6228 family protein</fullName>
    </submittedName>
</protein>
<organism evidence="1 2">
    <name type="scientific">Streptomyces amakusaensis</name>
    <dbReference type="NCBI Taxonomy" id="67271"/>
    <lineage>
        <taxon>Bacteria</taxon>
        <taxon>Bacillati</taxon>
        <taxon>Actinomycetota</taxon>
        <taxon>Actinomycetes</taxon>
        <taxon>Kitasatosporales</taxon>
        <taxon>Streptomycetaceae</taxon>
        <taxon>Streptomyces</taxon>
    </lineage>
</organism>
<comment type="caution">
    <text evidence="1">The sequence shown here is derived from an EMBL/GenBank/DDBJ whole genome shotgun (WGS) entry which is preliminary data.</text>
</comment>
<proteinExistence type="predicted"/>
<evidence type="ECO:0000313" key="2">
    <source>
        <dbReference type="Proteomes" id="UP001596160"/>
    </source>
</evidence>
<reference evidence="2" key="1">
    <citation type="journal article" date="2019" name="Int. J. Syst. Evol. Microbiol.">
        <title>The Global Catalogue of Microorganisms (GCM) 10K type strain sequencing project: providing services to taxonomists for standard genome sequencing and annotation.</title>
        <authorList>
            <consortium name="The Broad Institute Genomics Platform"/>
            <consortium name="The Broad Institute Genome Sequencing Center for Infectious Disease"/>
            <person name="Wu L."/>
            <person name="Ma J."/>
        </authorList>
    </citation>
    <scope>NUCLEOTIDE SEQUENCE [LARGE SCALE GENOMIC DNA]</scope>
    <source>
        <strain evidence="2">PCU 266</strain>
    </source>
</reference>
<dbReference type="Pfam" id="PF19739">
    <property type="entry name" value="DUF6228"/>
    <property type="match status" value="1"/>
</dbReference>
<keyword evidence="2" id="KW-1185">Reference proteome</keyword>
<dbReference type="EMBL" id="JBHSKP010000030">
    <property type="protein sequence ID" value="MFC5156133.1"/>
    <property type="molecule type" value="Genomic_DNA"/>
</dbReference>
<name>A0ABW0ATL5_9ACTN</name>
<sequence length="158" mass="17779">MTDPYRDNTNNTDGTAGVTLRFREGSAARVRLLDRFRFDAERVEYAVELRAPGMSARVDGVVAWTLEAGLPGFLEELAAGYRGWEGERRWETEDRDLVVSAVFRSRGRIGLTWTLRPWREADGGWSASVTTWLEAGEQMAALAADVRHFLTGEPEQEN</sequence>
<dbReference type="InterPro" id="IPR046196">
    <property type="entry name" value="DUF6228"/>
</dbReference>
<dbReference type="Proteomes" id="UP001596160">
    <property type="component" value="Unassembled WGS sequence"/>
</dbReference>
<accession>A0ABW0ATL5</accession>
<gene>
    <name evidence="1" type="ORF">ACFPRH_30925</name>
</gene>